<name>A0A249XLF7_9CAUD</name>
<dbReference type="RefSeq" id="YP_009791535.1">
    <property type="nucleotide sequence ID" value="NC_047840.1"/>
</dbReference>
<protein>
    <submittedName>
        <fullName evidence="1">Uncharacterized protein</fullName>
    </submittedName>
</protein>
<dbReference type="EMBL" id="MF375456">
    <property type="protein sequence ID" value="ASZ72011.1"/>
    <property type="molecule type" value="Genomic_DNA"/>
</dbReference>
<organism evidence="1 2">
    <name type="scientific">Xanthomonas phage phi Xc10</name>
    <dbReference type="NCBI Taxonomy" id="2024237"/>
    <lineage>
        <taxon>Viruses</taxon>
        <taxon>Duplodnaviria</taxon>
        <taxon>Heunggongvirae</taxon>
        <taxon>Uroviricota</taxon>
        <taxon>Caudoviricetes</taxon>
        <taxon>Autographivirales</taxon>
        <taxon>Autonotataviridae</taxon>
        <taxon>Gujervirinae</taxon>
        <taxon>Pradovirus</taxon>
        <taxon>Pradovirus pagan</taxon>
        <taxon>Pradovirus Xc10</taxon>
    </lineage>
</organism>
<sequence length="78" mass="8367">MSLASPSPSVAVVKRGDELKPGQNAYLIDTRQTNKLPKGTGFVVSKLTSEDGSRLIVSTDGNGSVLYATSHDIFEVWE</sequence>
<dbReference type="KEGG" id="vg:54981718"/>
<proteinExistence type="predicted"/>
<accession>A0A249XLF7</accession>
<dbReference type="GeneID" id="54981718"/>
<evidence type="ECO:0000313" key="1">
    <source>
        <dbReference type="EMBL" id="ASZ72011.1"/>
    </source>
</evidence>
<reference evidence="2" key="1">
    <citation type="submission" date="2017-06" db="EMBL/GenBank/DDBJ databases">
        <authorList>
            <person name="Cheng Y.T."/>
        </authorList>
    </citation>
    <scope>NUCLEOTIDE SEQUENCE [LARGE SCALE GENOMIC DNA]</scope>
</reference>
<dbReference type="Proteomes" id="UP000222265">
    <property type="component" value="Segment"/>
</dbReference>
<keyword evidence="2" id="KW-1185">Reference proteome</keyword>
<evidence type="ECO:0000313" key="2">
    <source>
        <dbReference type="Proteomes" id="UP000222265"/>
    </source>
</evidence>